<evidence type="ECO:0000313" key="18">
    <source>
        <dbReference type="Proteomes" id="UP001519349"/>
    </source>
</evidence>
<feature type="domain" description="Dyp-type peroxidase C-terminal" evidence="16">
    <location>
        <begin position="223"/>
        <end position="390"/>
    </location>
</feature>
<comment type="catalytic activity">
    <reaction evidence="12">
        <text>heme b + 2 H(+) = protoporphyrin IX + Fe(2+)</text>
        <dbReference type="Rhea" id="RHEA:22584"/>
        <dbReference type="ChEBI" id="CHEBI:15378"/>
        <dbReference type="ChEBI" id="CHEBI:29033"/>
        <dbReference type="ChEBI" id="CHEBI:57306"/>
        <dbReference type="ChEBI" id="CHEBI:60344"/>
        <dbReference type="EC" id="4.98.1.1"/>
    </reaction>
    <physiologicalReaction direction="left-to-right" evidence="12">
        <dbReference type="Rhea" id="RHEA:22585"/>
    </physiologicalReaction>
</comment>
<evidence type="ECO:0000256" key="5">
    <source>
        <dbReference type="ARBA" id="ARBA00022729"/>
    </source>
</evidence>
<evidence type="ECO:0000259" key="15">
    <source>
        <dbReference type="Pfam" id="PF04261"/>
    </source>
</evidence>
<evidence type="ECO:0000256" key="10">
    <source>
        <dbReference type="ARBA" id="ARBA00033771"/>
    </source>
</evidence>
<dbReference type="Pfam" id="PF20628">
    <property type="entry name" value="Dyp_perox_C"/>
    <property type="match status" value="1"/>
</dbReference>
<sequence>MANDEKWFDKKMDRREFLKKAGIGGAGLALGVSGASAFFANQANEDKKFADGDEEISFYGEHQAGITTPMQKNIYFVILDLHTTDRDAIIQMFKDWTAYSEKLVDGELVKKDGSNALLPPTDTGETVGLNPYRLTLTFGVSASFLKKMGLSDKRPKAFRDLPPFPKEQLKEKYTGGDIVIQACADDEQVAFHAVRNLVRKGRSAISMKWSQSGFAAIGDRMATPRNLFGFKDGTANVTKEKDFDRVIWTDSKDWMKGGSYMAVRRIQMFLETWDRTNLQEQENTFGRYKESGAPFGKKDEFDEVDLDLLPVDSHVRLAKEVDKPIYRRSYSYSDGIDETTGQFDTGLLFISFQKDPDSFVKVQTNLGAQDKMNEYVTHVGSGLFACFGGVKKGEYIGQKLFE</sequence>
<dbReference type="EC" id="1.11.1.-" evidence="13"/>
<evidence type="ECO:0000256" key="11">
    <source>
        <dbReference type="ARBA" id="ARBA00033775"/>
    </source>
</evidence>
<dbReference type="PROSITE" id="PS51404">
    <property type="entry name" value="DYP_PEROXIDASE"/>
    <property type="match status" value="1"/>
</dbReference>
<dbReference type="InterPro" id="IPR011008">
    <property type="entry name" value="Dimeric_a/b-barrel"/>
</dbReference>
<evidence type="ECO:0000256" key="13">
    <source>
        <dbReference type="RuleBase" id="RU365017"/>
    </source>
</evidence>
<evidence type="ECO:0000256" key="9">
    <source>
        <dbReference type="ARBA" id="ARBA00025737"/>
    </source>
</evidence>
<keyword evidence="8" id="KW-0456">Lyase</keyword>
<keyword evidence="2 13" id="KW-0575">Peroxidase</keyword>
<gene>
    <name evidence="17" type="ORF">DHL47_00805</name>
</gene>
<evidence type="ECO:0000256" key="1">
    <source>
        <dbReference type="ARBA" id="ARBA00004196"/>
    </source>
</evidence>
<protein>
    <recommendedName>
        <fullName evidence="10 13">Deferrochelatase</fullName>
        <ecNumber evidence="13">1.11.1.-</ecNumber>
    </recommendedName>
    <alternativeName>
        <fullName evidence="11 13">Peroxidase EfeB</fullName>
    </alternativeName>
</protein>
<evidence type="ECO:0000256" key="4">
    <source>
        <dbReference type="ARBA" id="ARBA00022723"/>
    </source>
</evidence>
<evidence type="ECO:0000256" key="6">
    <source>
        <dbReference type="ARBA" id="ARBA00023002"/>
    </source>
</evidence>
<proteinExistence type="inferred from homology"/>
<keyword evidence="3 13" id="KW-0349">Heme</keyword>
<keyword evidence="14" id="KW-0812">Transmembrane</keyword>
<dbReference type="InterPro" id="IPR048327">
    <property type="entry name" value="Dyp_perox_N"/>
</dbReference>
<comment type="caution">
    <text evidence="17">The sequence shown here is derived from an EMBL/GenBank/DDBJ whole genome shotgun (WGS) entry which is preliminary data.</text>
</comment>
<comment type="similarity">
    <text evidence="9 13">Belongs to the DyP-type peroxidase family.</text>
</comment>
<dbReference type="InterPro" id="IPR006311">
    <property type="entry name" value="TAT_signal"/>
</dbReference>
<name>A0ABS5ATK5_9STRE</name>
<dbReference type="NCBIfam" id="TIGR01413">
    <property type="entry name" value="Dyp_perox_fam"/>
    <property type="match status" value="1"/>
</dbReference>
<dbReference type="InterPro" id="IPR019546">
    <property type="entry name" value="TAT_signal_bac_arc"/>
</dbReference>
<evidence type="ECO:0000256" key="2">
    <source>
        <dbReference type="ARBA" id="ARBA00022559"/>
    </source>
</evidence>
<dbReference type="NCBIfam" id="TIGR01409">
    <property type="entry name" value="TAT_signal_seq"/>
    <property type="match status" value="1"/>
</dbReference>
<dbReference type="PANTHER" id="PTHR30521:SF4">
    <property type="entry name" value="DEFERROCHELATASE"/>
    <property type="match status" value="1"/>
</dbReference>
<comment type="subcellular location">
    <subcellularLocation>
        <location evidence="1">Cell envelope</location>
    </subcellularLocation>
</comment>
<evidence type="ECO:0000259" key="16">
    <source>
        <dbReference type="Pfam" id="PF20628"/>
    </source>
</evidence>
<keyword evidence="7 13" id="KW-0408">Iron</keyword>
<keyword evidence="14" id="KW-1133">Transmembrane helix</keyword>
<evidence type="ECO:0000256" key="3">
    <source>
        <dbReference type="ARBA" id="ARBA00022617"/>
    </source>
</evidence>
<dbReference type="InterPro" id="IPR006314">
    <property type="entry name" value="Dyp_peroxidase"/>
</dbReference>
<organism evidence="17 18">
    <name type="scientific">Streptococcus panodentis</name>
    <dbReference type="NCBI Taxonomy" id="1581472"/>
    <lineage>
        <taxon>Bacteria</taxon>
        <taxon>Bacillati</taxon>
        <taxon>Bacillota</taxon>
        <taxon>Bacilli</taxon>
        <taxon>Lactobacillales</taxon>
        <taxon>Streptococcaceae</taxon>
        <taxon>Streptococcus</taxon>
    </lineage>
</organism>
<evidence type="ECO:0000256" key="8">
    <source>
        <dbReference type="ARBA" id="ARBA00023239"/>
    </source>
</evidence>
<evidence type="ECO:0000256" key="12">
    <source>
        <dbReference type="ARBA" id="ARBA00048856"/>
    </source>
</evidence>
<evidence type="ECO:0000256" key="7">
    <source>
        <dbReference type="ARBA" id="ARBA00023004"/>
    </source>
</evidence>
<dbReference type="Pfam" id="PF04261">
    <property type="entry name" value="Dyp_perox_N"/>
    <property type="match status" value="1"/>
</dbReference>
<keyword evidence="14" id="KW-0472">Membrane</keyword>
<evidence type="ECO:0000313" key="17">
    <source>
        <dbReference type="EMBL" id="MBP2619895.1"/>
    </source>
</evidence>
<comment type="cofactor">
    <cofactor evidence="13">
        <name>heme b</name>
        <dbReference type="ChEBI" id="CHEBI:60344"/>
    </cofactor>
    <text evidence="13">Binds 1 heme b (iron(II)-protoporphyrin IX) group non-covalently per subunit.</text>
</comment>
<dbReference type="PANTHER" id="PTHR30521">
    <property type="entry name" value="DEFERROCHELATASE/PEROXIDASE"/>
    <property type="match status" value="1"/>
</dbReference>
<feature type="domain" description="Dyp-type peroxidase N-terminal" evidence="15">
    <location>
        <begin position="63"/>
        <end position="214"/>
    </location>
</feature>
<dbReference type="EMBL" id="QFAY01000001">
    <property type="protein sequence ID" value="MBP2619895.1"/>
    <property type="molecule type" value="Genomic_DNA"/>
</dbReference>
<dbReference type="InterPro" id="IPR006313">
    <property type="entry name" value="EfeB/EfeN"/>
</dbReference>
<feature type="transmembrane region" description="Helical" evidence="14">
    <location>
        <begin position="21"/>
        <end position="40"/>
    </location>
</feature>
<dbReference type="InterPro" id="IPR048328">
    <property type="entry name" value="Dyp_perox_C"/>
</dbReference>
<keyword evidence="5" id="KW-0732">Signal</keyword>
<comment type="function">
    <text evidence="13">Involved in the recovery of exogenous heme iron. Extracts iron from heme while preserving the protoporphyrin ring intact.</text>
</comment>
<keyword evidence="4 13" id="KW-0479">Metal-binding</keyword>
<accession>A0ABS5ATK5</accession>
<evidence type="ECO:0000256" key="14">
    <source>
        <dbReference type="SAM" id="Phobius"/>
    </source>
</evidence>
<dbReference type="NCBIfam" id="TIGR01412">
    <property type="entry name" value="tat_substr_1"/>
    <property type="match status" value="1"/>
</dbReference>
<dbReference type="RefSeq" id="WP_209550554.1">
    <property type="nucleotide sequence ID" value="NZ_QFAY01000001.1"/>
</dbReference>
<keyword evidence="6 13" id="KW-0560">Oxidoreductase</keyword>
<reference evidence="17 18" key="1">
    <citation type="submission" date="2018-05" db="EMBL/GenBank/DDBJ databases">
        <title>Draft genome sequence of Streptococcus panodentis CCUG 70867T.</title>
        <authorList>
            <person name="Salva-Serra F."/>
            <person name="Mendez V."/>
            <person name="Jaen-Luchoro D."/>
            <person name="Gonzales-Siles L."/>
            <person name="Karlsson R."/>
            <person name="Engstrom-Jakobsson H."/>
            <person name="Busquets A."/>
            <person name="Gomila M."/>
            <person name="Pineiro-Iglesias B."/>
            <person name="Bennasar-Figueras A."/>
            <person name="Seeger M."/>
            <person name="Moore E."/>
        </authorList>
    </citation>
    <scope>NUCLEOTIDE SEQUENCE [LARGE SCALE GENOMIC DNA]</scope>
    <source>
        <strain evidence="17 18">CCUG 70867</strain>
    </source>
</reference>
<dbReference type="PROSITE" id="PS51318">
    <property type="entry name" value="TAT"/>
    <property type="match status" value="1"/>
</dbReference>
<dbReference type="SUPFAM" id="SSF54909">
    <property type="entry name" value="Dimeric alpha+beta barrel"/>
    <property type="match status" value="1"/>
</dbReference>
<dbReference type="Proteomes" id="UP001519349">
    <property type="component" value="Unassembled WGS sequence"/>
</dbReference>
<keyword evidence="18" id="KW-1185">Reference proteome</keyword>